<dbReference type="EMBL" id="JXTC01000183">
    <property type="protein sequence ID" value="PON83149.1"/>
    <property type="molecule type" value="Genomic_DNA"/>
</dbReference>
<dbReference type="AlphaFoldDB" id="A0A2P5EC75"/>
<reference evidence="2" key="1">
    <citation type="submission" date="2016-06" db="EMBL/GenBank/DDBJ databases">
        <title>Parallel loss of symbiosis genes in relatives of nitrogen-fixing non-legume Parasponia.</title>
        <authorList>
            <person name="Van Velzen R."/>
            <person name="Holmer R."/>
            <person name="Bu F."/>
            <person name="Rutten L."/>
            <person name="Van Zeijl A."/>
            <person name="Liu W."/>
            <person name="Santuari L."/>
            <person name="Cao Q."/>
            <person name="Sharma T."/>
            <person name="Shen D."/>
            <person name="Roswanjaya Y."/>
            <person name="Wardhani T."/>
            <person name="Kalhor M.S."/>
            <person name="Jansen J."/>
            <person name="Van den Hoogen J."/>
            <person name="Gungor B."/>
            <person name="Hartog M."/>
            <person name="Hontelez J."/>
            <person name="Verver J."/>
            <person name="Yang W.-C."/>
            <person name="Schijlen E."/>
            <person name="Repin R."/>
            <person name="Schilthuizen M."/>
            <person name="Schranz E."/>
            <person name="Heidstra R."/>
            <person name="Miyata K."/>
            <person name="Fedorova E."/>
            <person name="Kohlen W."/>
            <person name="Bisseling T."/>
            <person name="Smit S."/>
            <person name="Geurts R."/>
        </authorList>
    </citation>
    <scope>NUCLEOTIDE SEQUENCE [LARGE SCALE GENOMIC DNA]</scope>
    <source>
        <strain evidence="2">cv. RG33-2</strain>
    </source>
</reference>
<keyword evidence="2" id="KW-1185">Reference proteome</keyword>
<dbReference type="Proteomes" id="UP000237000">
    <property type="component" value="Unassembled WGS sequence"/>
</dbReference>
<dbReference type="OrthoDB" id="10280776at2759"/>
<proteinExistence type="predicted"/>
<comment type="caution">
    <text evidence="1">The sequence shown here is derived from an EMBL/GenBank/DDBJ whole genome shotgun (WGS) entry which is preliminary data.</text>
</comment>
<gene>
    <name evidence="1" type="ORF">TorRG33x02_211230</name>
</gene>
<evidence type="ECO:0000313" key="2">
    <source>
        <dbReference type="Proteomes" id="UP000237000"/>
    </source>
</evidence>
<accession>A0A2P5EC75</accession>
<organism evidence="1 2">
    <name type="scientific">Trema orientale</name>
    <name type="common">Charcoal tree</name>
    <name type="synonym">Celtis orientalis</name>
    <dbReference type="NCBI Taxonomy" id="63057"/>
    <lineage>
        <taxon>Eukaryota</taxon>
        <taxon>Viridiplantae</taxon>
        <taxon>Streptophyta</taxon>
        <taxon>Embryophyta</taxon>
        <taxon>Tracheophyta</taxon>
        <taxon>Spermatophyta</taxon>
        <taxon>Magnoliopsida</taxon>
        <taxon>eudicotyledons</taxon>
        <taxon>Gunneridae</taxon>
        <taxon>Pentapetalae</taxon>
        <taxon>rosids</taxon>
        <taxon>fabids</taxon>
        <taxon>Rosales</taxon>
        <taxon>Cannabaceae</taxon>
        <taxon>Trema</taxon>
    </lineage>
</organism>
<protein>
    <submittedName>
        <fullName evidence="1">Uncharacterized protein</fullName>
    </submittedName>
</protein>
<dbReference type="InParanoid" id="A0A2P5EC75"/>
<evidence type="ECO:0000313" key="1">
    <source>
        <dbReference type="EMBL" id="PON83149.1"/>
    </source>
</evidence>
<sequence length="62" mass="7386">MAEIGPHDQDEEKTKDTAKLYEMHGQHFQIERRQARKVLKVEVTEHGQAYDDYEFPPHRPSH</sequence>
<name>A0A2P5EC75_TREOI</name>